<dbReference type="AlphaFoldDB" id="G5ABR6"/>
<name>G5ABR6_PHYSP</name>
<feature type="region of interest" description="Disordered" evidence="1">
    <location>
        <begin position="531"/>
        <end position="582"/>
    </location>
</feature>
<protein>
    <recommendedName>
        <fullName evidence="4">OTU domain-containing protein</fullName>
    </recommendedName>
</protein>
<evidence type="ECO:0008006" key="4">
    <source>
        <dbReference type="Google" id="ProtNLM"/>
    </source>
</evidence>
<keyword evidence="3" id="KW-1185">Reference proteome</keyword>
<feature type="region of interest" description="Disordered" evidence="1">
    <location>
        <begin position="597"/>
        <end position="630"/>
    </location>
</feature>
<feature type="compositionally biased region" description="Acidic residues" evidence="1">
    <location>
        <begin position="601"/>
        <end position="619"/>
    </location>
</feature>
<dbReference type="RefSeq" id="XP_009537555.1">
    <property type="nucleotide sequence ID" value="XM_009539260.1"/>
</dbReference>
<dbReference type="OMA" id="WELTRIG"/>
<dbReference type="Proteomes" id="UP000002640">
    <property type="component" value="Unassembled WGS sequence"/>
</dbReference>
<accession>G5ABR6</accession>
<feature type="region of interest" description="Disordered" evidence="1">
    <location>
        <begin position="1"/>
        <end position="92"/>
    </location>
</feature>
<sequence length="1099" mass="120468">MAASPAQEPPDTGQLALAGSPLGGIGSERAPATSQLRVPDVSNADTALQDDGSRCDDSGRVDCSAASAMHDQHQRGSSAGHRGPRPLGGGTWLQRVRAEPTPAGVPSKEAAMASRMMQGVWKTDEMKMLLTTLTTDWAAYIDREWPSEVQAMRDLAHAPANACCDESIRAWSEAGEGTLLAYTSGMLELPHPPNFIKEIRVSEHRALLKDFHEAHMNYTLKANLPPYVNLPRNAPHVAILEELHKANVDPATGIGLPVLRGLLNDVKRFIYDGSHTLSFVFYSKRAAQSWVKKALRFQRAVISLHDTVRRPQDEGTGSFSPAQLELQYALYVHGAGALDLAALARAMSQFAGAKVLDVEYPRSQKTDIYDNRFHKVIFAQAQCPDALMGVTRVDLNGTMITVHHFQANLRFPCTRCFNARHSAKMCKVPGRLLAKTQARFSRVYKGEVTKVTLAGDSAYRVNSVTELLALFTAQQDELAQNGSALLERTEVVTTANDTSTIAPSASSPALTTPADVRLDAASSLTARDDGFAVKRSKKDQRAVKKTEQTSHSTQSAAKNAKTSKSSTKQKPSAKAKSRTKQATGFAAFQRAEALGQYGPLADDDSVEDDSVDDDIDISDSEVHHHDDDEAPYAYADSTGERHATDMEVDTNFPGVSPEHAVVATAHEERQRDDDQERVVVRKKARRDVPTVAAAANPDAASTELVQRSMADYVHTSQAIIDSEAEIVTAASTEILPPSPASDEEFTMGAPHAGTEVGDSDLPIPLPLWLKDFQGNPVDVAANGQCAILALHATTTNYDGQLLPKTSKVTRGANKLKRFVYTIMFSNLRKDVELGLVDPVSEIRRLYPNRQHGDGIASATASLFNHYIEERDRSVSGTVPSSFWAGTHELRAMAQYMREPLFVLDVDEHGDAHVQIYMYKTYRTSSGSDHESGYGKVLNDRAAKAYLEECRMLHTVPTFLILYHDKHHFNGVQHGELLLQWTAEGDQDYADSLDTSYEWLIQLNKPLPGDGDALEELDVLSRNANVNAMLLRNMNMRDRLDIVLARLGFPTLSTAELDERELEATMTTDEMIIHEAYGVDGGENMVDSRFGLLGICRSLL</sequence>
<evidence type="ECO:0000256" key="1">
    <source>
        <dbReference type="SAM" id="MobiDB-lite"/>
    </source>
</evidence>
<feature type="compositionally biased region" description="Basic and acidic residues" evidence="1">
    <location>
        <begin position="51"/>
        <end position="60"/>
    </location>
</feature>
<reference evidence="2 3" key="1">
    <citation type="journal article" date="2006" name="Science">
        <title>Phytophthora genome sequences uncover evolutionary origins and mechanisms of pathogenesis.</title>
        <authorList>
            <person name="Tyler B.M."/>
            <person name="Tripathy S."/>
            <person name="Zhang X."/>
            <person name="Dehal P."/>
            <person name="Jiang R.H."/>
            <person name="Aerts A."/>
            <person name="Arredondo F.D."/>
            <person name="Baxter L."/>
            <person name="Bensasson D."/>
            <person name="Beynon J.L."/>
            <person name="Chapman J."/>
            <person name="Damasceno C.M."/>
            <person name="Dorrance A.E."/>
            <person name="Dou D."/>
            <person name="Dickerman A.W."/>
            <person name="Dubchak I.L."/>
            <person name="Garbelotto M."/>
            <person name="Gijzen M."/>
            <person name="Gordon S.G."/>
            <person name="Govers F."/>
            <person name="Grunwald N.J."/>
            <person name="Huang W."/>
            <person name="Ivors K.L."/>
            <person name="Jones R.W."/>
            <person name="Kamoun S."/>
            <person name="Krampis K."/>
            <person name="Lamour K.H."/>
            <person name="Lee M.K."/>
            <person name="McDonald W.H."/>
            <person name="Medina M."/>
            <person name="Meijer H.J."/>
            <person name="Nordberg E.K."/>
            <person name="Maclean D.J."/>
            <person name="Ospina-Giraldo M.D."/>
            <person name="Morris P.F."/>
            <person name="Phuntumart V."/>
            <person name="Putnam N.H."/>
            <person name="Rash S."/>
            <person name="Rose J.K."/>
            <person name="Sakihama Y."/>
            <person name="Salamov A.A."/>
            <person name="Savidor A."/>
            <person name="Scheuring C.F."/>
            <person name="Smith B.M."/>
            <person name="Sobral B.W."/>
            <person name="Terry A."/>
            <person name="Torto-Alalibo T.A."/>
            <person name="Win J."/>
            <person name="Xu Z."/>
            <person name="Zhang H."/>
            <person name="Grigoriev I.V."/>
            <person name="Rokhsar D.S."/>
            <person name="Boore J.L."/>
        </authorList>
    </citation>
    <scope>NUCLEOTIDE SEQUENCE [LARGE SCALE GENOMIC DNA]</scope>
    <source>
        <strain evidence="2 3">P6497</strain>
    </source>
</reference>
<feature type="compositionally biased region" description="Basic and acidic residues" evidence="1">
    <location>
        <begin position="539"/>
        <end position="548"/>
    </location>
</feature>
<feature type="compositionally biased region" description="Low complexity" evidence="1">
    <location>
        <begin position="552"/>
        <end position="570"/>
    </location>
</feature>
<evidence type="ECO:0000313" key="3">
    <source>
        <dbReference type="Proteomes" id="UP000002640"/>
    </source>
</evidence>
<dbReference type="EMBL" id="JH159163">
    <property type="protein sequence ID" value="EGZ06791.1"/>
    <property type="molecule type" value="Genomic_DNA"/>
</dbReference>
<organism evidence="2 3">
    <name type="scientific">Phytophthora sojae (strain P6497)</name>
    <name type="common">Soybean stem and root rot agent</name>
    <name type="synonym">Phytophthora megasperma f. sp. glycines</name>
    <dbReference type="NCBI Taxonomy" id="1094619"/>
    <lineage>
        <taxon>Eukaryota</taxon>
        <taxon>Sar</taxon>
        <taxon>Stramenopiles</taxon>
        <taxon>Oomycota</taxon>
        <taxon>Peronosporomycetes</taxon>
        <taxon>Peronosporales</taxon>
        <taxon>Peronosporaceae</taxon>
        <taxon>Phytophthora</taxon>
    </lineage>
</organism>
<dbReference type="GeneID" id="20642806"/>
<dbReference type="KEGG" id="psoj:PHYSODRAFT_306940"/>
<evidence type="ECO:0000313" key="2">
    <source>
        <dbReference type="EMBL" id="EGZ06791.1"/>
    </source>
</evidence>
<dbReference type="InParanoid" id="G5ABR6"/>
<gene>
    <name evidence="2" type="ORF">PHYSODRAFT_306940</name>
</gene>
<proteinExistence type="predicted"/>